<keyword evidence="14" id="KW-1185">Reference proteome</keyword>
<evidence type="ECO:0000256" key="3">
    <source>
        <dbReference type="ARBA" id="ARBA00022729"/>
    </source>
</evidence>
<dbReference type="SUPFAM" id="SSF48726">
    <property type="entry name" value="Immunoglobulin"/>
    <property type="match status" value="2"/>
</dbReference>
<evidence type="ECO:0000256" key="7">
    <source>
        <dbReference type="ARBA" id="ARBA00023136"/>
    </source>
</evidence>
<keyword evidence="7" id="KW-0472">Membrane</keyword>
<dbReference type="InterPro" id="IPR013783">
    <property type="entry name" value="Ig-like_fold"/>
</dbReference>
<evidence type="ECO:0000256" key="4">
    <source>
        <dbReference type="ARBA" id="ARBA00022737"/>
    </source>
</evidence>
<evidence type="ECO:0000313" key="13">
    <source>
        <dbReference type="EMBL" id="NXN94150.1"/>
    </source>
</evidence>
<organism evidence="13 14">
    <name type="scientific">Rhinopomastus cyanomelas</name>
    <name type="common">Common scimitarbill</name>
    <dbReference type="NCBI Taxonomy" id="113115"/>
    <lineage>
        <taxon>Eukaryota</taxon>
        <taxon>Metazoa</taxon>
        <taxon>Chordata</taxon>
        <taxon>Craniata</taxon>
        <taxon>Vertebrata</taxon>
        <taxon>Euteleostomi</taxon>
        <taxon>Archelosauria</taxon>
        <taxon>Archosauria</taxon>
        <taxon>Dinosauria</taxon>
        <taxon>Saurischia</taxon>
        <taxon>Theropoda</taxon>
        <taxon>Coelurosauria</taxon>
        <taxon>Aves</taxon>
        <taxon>Neognathae</taxon>
        <taxon>Neoaves</taxon>
        <taxon>Telluraves</taxon>
        <taxon>Coraciimorphae</taxon>
        <taxon>Bucerotiformes</taxon>
        <taxon>Rhinopomastidae</taxon>
        <taxon>Rhinopomastus</taxon>
    </lineage>
</organism>
<keyword evidence="10" id="KW-0393">Immunoglobulin domain</keyword>
<evidence type="ECO:0000256" key="1">
    <source>
        <dbReference type="ARBA" id="ARBA00004479"/>
    </source>
</evidence>
<dbReference type="PANTHER" id="PTHR13771">
    <property type="entry name" value="INTERCELLULAR ADHESION MOLECULE"/>
    <property type="match status" value="1"/>
</dbReference>
<evidence type="ECO:0000256" key="8">
    <source>
        <dbReference type="ARBA" id="ARBA00023157"/>
    </source>
</evidence>
<accession>A0A7L1N2X8</accession>
<dbReference type="Proteomes" id="UP000565785">
    <property type="component" value="Unassembled WGS sequence"/>
</dbReference>
<dbReference type="Gene3D" id="2.60.40.10">
    <property type="entry name" value="Immunoglobulins"/>
    <property type="match status" value="3"/>
</dbReference>
<evidence type="ECO:0000313" key="14">
    <source>
        <dbReference type="Proteomes" id="UP000565785"/>
    </source>
</evidence>
<evidence type="ECO:0000256" key="11">
    <source>
        <dbReference type="SAM" id="MobiDB-lite"/>
    </source>
</evidence>
<keyword evidence="5" id="KW-0130">Cell adhesion</keyword>
<evidence type="ECO:0000256" key="9">
    <source>
        <dbReference type="ARBA" id="ARBA00023180"/>
    </source>
</evidence>
<sequence>AGRLGSSFKLWVEPPVPVVKVGGSIVLTLRSTCEDPAGRGDFRVAPERGRRRGPGVLELLNVSFADSAVESFYCCYGETPTLFTNLVVYQDPGPVTLEPVPWLRVGTAHQLVCRVENAAPVRSLRVTLLRDSEPLNMTTFESPEQQVADSLRVSYDLWVGRQDHGRNLSCQALLDLAPHGPQPRDTSRPQLLQVYEFPAAPQLEPDLHVAAGEEVTTSCSVSGAFPAPRFTVTLGGRPLPLTVSQDGLRATATLCHPEPGNLTLLCSVTVGPQERHSEATVHVHSERGGDRGAAGWCPPDTASPSRGRRPPQASPHPG</sequence>
<dbReference type="Pfam" id="PF21146">
    <property type="entry name" value="ICAM1_3_5_D2"/>
    <property type="match status" value="1"/>
</dbReference>
<keyword evidence="9" id="KW-0325">Glycoprotein</keyword>
<evidence type="ECO:0000256" key="5">
    <source>
        <dbReference type="ARBA" id="ARBA00022889"/>
    </source>
</evidence>
<dbReference type="InterPro" id="IPR036179">
    <property type="entry name" value="Ig-like_dom_sf"/>
</dbReference>
<evidence type="ECO:0000259" key="12">
    <source>
        <dbReference type="Pfam" id="PF21146"/>
    </source>
</evidence>
<gene>
    <name evidence="13" type="primary">Icam1</name>
    <name evidence="13" type="ORF">RHICYA_R16430</name>
</gene>
<dbReference type="PRINTS" id="PR01472">
    <property type="entry name" value="ICAMVCAM1"/>
</dbReference>
<reference evidence="13 14" key="1">
    <citation type="submission" date="2019-09" db="EMBL/GenBank/DDBJ databases">
        <title>Bird 10,000 Genomes (B10K) Project - Family phase.</title>
        <authorList>
            <person name="Zhang G."/>
        </authorList>
    </citation>
    <scope>NUCLEOTIDE SEQUENCE [LARGE SCALE GENOMIC DNA]</scope>
    <source>
        <strain evidence="13">B10K-DU-002-35</strain>
        <tissue evidence="13">Muscle</tissue>
    </source>
</reference>
<feature type="non-terminal residue" evidence="13">
    <location>
        <position position="318"/>
    </location>
</feature>
<feature type="region of interest" description="Disordered" evidence="11">
    <location>
        <begin position="277"/>
        <end position="318"/>
    </location>
</feature>
<feature type="non-terminal residue" evidence="13">
    <location>
        <position position="1"/>
    </location>
</feature>
<dbReference type="AlphaFoldDB" id="A0A7L1N2X8"/>
<dbReference type="EMBL" id="VXBP01002391">
    <property type="protein sequence ID" value="NXN94150.1"/>
    <property type="molecule type" value="Genomic_DNA"/>
</dbReference>
<dbReference type="GO" id="GO:0098609">
    <property type="term" value="P:cell-cell adhesion"/>
    <property type="evidence" value="ECO:0007669"/>
    <property type="project" value="InterPro"/>
</dbReference>
<comment type="caution">
    <text evidence="13">The sequence shown here is derived from an EMBL/GenBank/DDBJ whole genome shotgun (WGS) entry which is preliminary data.</text>
</comment>
<name>A0A7L1N2X8_RHICY</name>
<protein>
    <submittedName>
        <fullName evidence="13">ICAM1 protein</fullName>
    </submittedName>
</protein>
<feature type="domain" description="Intercellular adhesion molecule 1/3/5 D2" evidence="12">
    <location>
        <begin position="201"/>
        <end position="283"/>
    </location>
</feature>
<comment type="subcellular location">
    <subcellularLocation>
        <location evidence="1">Membrane</location>
        <topology evidence="1">Single-pass type I membrane protein</topology>
    </subcellularLocation>
</comment>
<evidence type="ECO:0000256" key="2">
    <source>
        <dbReference type="ARBA" id="ARBA00022692"/>
    </source>
</evidence>
<dbReference type="GO" id="GO:0005886">
    <property type="term" value="C:plasma membrane"/>
    <property type="evidence" value="ECO:0007669"/>
    <property type="project" value="TreeGrafter"/>
</dbReference>
<keyword evidence="8" id="KW-1015">Disulfide bond</keyword>
<dbReference type="OrthoDB" id="5843397at2759"/>
<evidence type="ECO:0000256" key="10">
    <source>
        <dbReference type="ARBA" id="ARBA00023319"/>
    </source>
</evidence>
<keyword evidence="2" id="KW-0812">Transmembrane</keyword>
<proteinExistence type="predicted"/>
<dbReference type="PANTHER" id="PTHR13771:SF9">
    <property type="entry name" value="INTERCELLULAR ADHESION MOLECULE 5"/>
    <property type="match status" value="1"/>
</dbReference>
<dbReference type="GO" id="GO:0005178">
    <property type="term" value="F:integrin binding"/>
    <property type="evidence" value="ECO:0007669"/>
    <property type="project" value="InterPro"/>
</dbReference>
<keyword evidence="4" id="KW-0677">Repeat</keyword>
<feature type="compositionally biased region" description="Basic and acidic residues" evidence="11">
    <location>
        <begin position="277"/>
        <end position="290"/>
    </location>
</feature>
<keyword evidence="6" id="KW-1133">Transmembrane helix</keyword>
<evidence type="ECO:0000256" key="6">
    <source>
        <dbReference type="ARBA" id="ARBA00022989"/>
    </source>
</evidence>
<keyword evidence="3" id="KW-0732">Signal</keyword>
<dbReference type="InterPro" id="IPR047012">
    <property type="entry name" value="ICAM_VCAM"/>
</dbReference>
<dbReference type="InterPro" id="IPR003987">
    <property type="entry name" value="ICAM_VCAM_N"/>
</dbReference>
<dbReference type="InterPro" id="IPR048679">
    <property type="entry name" value="ICAM1_3_5_D2"/>
</dbReference>